<protein>
    <submittedName>
        <fullName evidence="3">Sulfatase-like hydrolase/transferase</fullName>
    </submittedName>
</protein>
<dbReference type="Gene3D" id="3.40.720.10">
    <property type="entry name" value="Alkaline Phosphatase, subunit A"/>
    <property type="match status" value="2"/>
</dbReference>
<dbReference type="RefSeq" id="WP_201077245.1">
    <property type="nucleotide sequence ID" value="NZ_CP067420.1"/>
</dbReference>
<name>A0ABX7B7B7_9PROT</name>
<dbReference type="EMBL" id="CP067420">
    <property type="protein sequence ID" value="QQP90264.1"/>
    <property type="molecule type" value="Genomic_DNA"/>
</dbReference>
<sequence length="547" mass="59433">MSRRSFSISLAVAVLALALGAAGYAAWLRHGQPKRLNVVILTVESFRADFVRPDVTPNLLAAAESGIRFTGHRTISAWTAPNVISVLTGTDPFAQGVHAQRQAVPPEWKVPLETLSDAGWRVTGLQSFMQIDTFRGLGLAIEPGEEPVPWLERQAGAATPFVLWYHYLPTHLPYRPSAAFMPDLEALLPAGDQAARERMDAVMTRPTIRTGTVAFEPADRPAIAALHAGAYREFDAWFGRFWSFFKASGLDRDTILVVTADHGDEHLERGHVGHASTTHDGHLHEEVTRIPLFLWVPGSGGRSDPGGRVVEAATDHLDIMPTVMGRLGVAAELPLAGRDLLAGPIAPGRPWMALTSRAGFQEPDPDAVRDYRTAIAEGGWKLHLDHRDGAVVSRRLYDLRSDPGELDDVASLHPDTVARLSAPLESAFAARRIVRPSAASPAGDGAAPVWRVPAASGTVAHQQVSGGFRMEWTGEPSSDYVIQYEAGEGLLSLKGELEVKGVLREFGPVDAAYWKTFILPYGKVRMRVGPAGRGDRWSDWLVMTPVP</sequence>
<organism evidence="3 4">
    <name type="scientific">Skermanella cutis</name>
    <dbReference type="NCBI Taxonomy" id="2775420"/>
    <lineage>
        <taxon>Bacteria</taxon>
        <taxon>Pseudomonadati</taxon>
        <taxon>Pseudomonadota</taxon>
        <taxon>Alphaproteobacteria</taxon>
        <taxon>Rhodospirillales</taxon>
        <taxon>Azospirillaceae</taxon>
        <taxon>Skermanella</taxon>
    </lineage>
</organism>
<dbReference type="SUPFAM" id="SSF53649">
    <property type="entry name" value="Alkaline phosphatase-like"/>
    <property type="match status" value="1"/>
</dbReference>
<comment type="similarity">
    <text evidence="1">Belongs to the sulfatase family.</text>
</comment>
<dbReference type="PANTHER" id="PTHR42693">
    <property type="entry name" value="ARYLSULFATASE FAMILY MEMBER"/>
    <property type="match status" value="1"/>
</dbReference>
<evidence type="ECO:0000256" key="1">
    <source>
        <dbReference type="ARBA" id="ARBA00008779"/>
    </source>
</evidence>
<accession>A0ABX7B7B7</accession>
<dbReference type="Proteomes" id="UP000595197">
    <property type="component" value="Chromosome"/>
</dbReference>
<evidence type="ECO:0000313" key="4">
    <source>
        <dbReference type="Proteomes" id="UP000595197"/>
    </source>
</evidence>
<gene>
    <name evidence="3" type="ORF">IGS68_03110</name>
</gene>
<proteinExistence type="inferred from homology"/>
<dbReference type="InterPro" id="IPR017850">
    <property type="entry name" value="Alkaline_phosphatase_core_sf"/>
</dbReference>
<dbReference type="InterPro" id="IPR000917">
    <property type="entry name" value="Sulfatase_N"/>
</dbReference>
<feature type="domain" description="Sulfatase N-terminal" evidence="2">
    <location>
        <begin position="155"/>
        <end position="329"/>
    </location>
</feature>
<evidence type="ECO:0000313" key="3">
    <source>
        <dbReference type="EMBL" id="QQP90264.1"/>
    </source>
</evidence>
<dbReference type="PANTHER" id="PTHR42693:SF33">
    <property type="entry name" value="ARYLSULFATASE"/>
    <property type="match status" value="1"/>
</dbReference>
<keyword evidence="4" id="KW-1185">Reference proteome</keyword>
<reference evidence="3" key="1">
    <citation type="submission" date="2021-02" db="EMBL/GenBank/DDBJ databases">
        <title>Skermanella TT6 skin isolate.</title>
        <authorList>
            <person name="Lee K."/>
            <person name="Ganzorig M."/>
        </authorList>
    </citation>
    <scope>NUCLEOTIDE SEQUENCE</scope>
    <source>
        <strain evidence="3">TT6</strain>
    </source>
</reference>
<dbReference type="Pfam" id="PF00884">
    <property type="entry name" value="Sulfatase"/>
    <property type="match status" value="1"/>
</dbReference>
<dbReference type="InterPro" id="IPR050738">
    <property type="entry name" value="Sulfatase"/>
</dbReference>
<evidence type="ECO:0000259" key="2">
    <source>
        <dbReference type="Pfam" id="PF00884"/>
    </source>
</evidence>